<accession>A0A3N4HM96</accession>
<dbReference type="GO" id="GO:0008270">
    <property type="term" value="F:zinc ion binding"/>
    <property type="evidence" value="ECO:0007669"/>
    <property type="project" value="InterPro"/>
</dbReference>
<feature type="region of interest" description="Disordered" evidence="1">
    <location>
        <begin position="68"/>
        <end position="128"/>
    </location>
</feature>
<dbReference type="GO" id="GO:0003676">
    <property type="term" value="F:nucleic acid binding"/>
    <property type="evidence" value="ECO:0007669"/>
    <property type="project" value="InterPro"/>
</dbReference>
<dbReference type="Proteomes" id="UP000275078">
    <property type="component" value="Unassembled WGS sequence"/>
</dbReference>
<gene>
    <name evidence="2" type="ORF">BJ508DRAFT_336788</name>
</gene>
<evidence type="ECO:0000313" key="2">
    <source>
        <dbReference type="EMBL" id="RPA70794.1"/>
    </source>
</evidence>
<sequence length="171" mass="18696">MDPNVNASLQHITLTNGGMNLATLMLYTSRLFAAKPQLVKSQKDTKPAHLRGKAKIQKVVINNVEVEEEGDDDNDTTVNTVTTDKTTTNSSNNNRGRGGMRGGRGRGRGGSYNKGGVNFNSNASSSGSQDNFYQRACYLCNETDHILGECPLKQQLLECIKKQQEKKTGNE</sequence>
<dbReference type="InterPro" id="IPR036875">
    <property type="entry name" value="Znf_CCHC_sf"/>
</dbReference>
<dbReference type="SUPFAM" id="SSF57756">
    <property type="entry name" value="Retrovirus zinc finger-like domains"/>
    <property type="match status" value="1"/>
</dbReference>
<dbReference type="AlphaFoldDB" id="A0A3N4HM96"/>
<name>A0A3N4HM96_ASCIM</name>
<evidence type="ECO:0008006" key="4">
    <source>
        <dbReference type="Google" id="ProtNLM"/>
    </source>
</evidence>
<protein>
    <recommendedName>
        <fullName evidence="4">CCHC-type domain-containing protein</fullName>
    </recommendedName>
</protein>
<evidence type="ECO:0000256" key="1">
    <source>
        <dbReference type="SAM" id="MobiDB-lite"/>
    </source>
</evidence>
<evidence type="ECO:0000313" key="3">
    <source>
        <dbReference type="Proteomes" id="UP000275078"/>
    </source>
</evidence>
<feature type="compositionally biased region" description="Polar residues" evidence="1">
    <location>
        <begin position="119"/>
        <end position="128"/>
    </location>
</feature>
<keyword evidence="3" id="KW-1185">Reference proteome</keyword>
<dbReference type="EMBL" id="ML120062">
    <property type="protein sequence ID" value="RPA70794.1"/>
    <property type="molecule type" value="Genomic_DNA"/>
</dbReference>
<reference evidence="2 3" key="1">
    <citation type="journal article" date="2018" name="Nat. Ecol. Evol.">
        <title>Pezizomycetes genomes reveal the molecular basis of ectomycorrhizal truffle lifestyle.</title>
        <authorList>
            <person name="Murat C."/>
            <person name="Payen T."/>
            <person name="Noel B."/>
            <person name="Kuo A."/>
            <person name="Morin E."/>
            <person name="Chen J."/>
            <person name="Kohler A."/>
            <person name="Krizsan K."/>
            <person name="Balestrini R."/>
            <person name="Da Silva C."/>
            <person name="Montanini B."/>
            <person name="Hainaut M."/>
            <person name="Levati E."/>
            <person name="Barry K.W."/>
            <person name="Belfiori B."/>
            <person name="Cichocki N."/>
            <person name="Clum A."/>
            <person name="Dockter R.B."/>
            <person name="Fauchery L."/>
            <person name="Guy J."/>
            <person name="Iotti M."/>
            <person name="Le Tacon F."/>
            <person name="Lindquist E.A."/>
            <person name="Lipzen A."/>
            <person name="Malagnac F."/>
            <person name="Mello A."/>
            <person name="Molinier V."/>
            <person name="Miyauchi S."/>
            <person name="Poulain J."/>
            <person name="Riccioni C."/>
            <person name="Rubini A."/>
            <person name="Sitrit Y."/>
            <person name="Splivallo R."/>
            <person name="Traeger S."/>
            <person name="Wang M."/>
            <person name="Zifcakova L."/>
            <person name="Wipf D."/>
            <person name="Zambonelli A."/>
            <person name="Paolocci F."/>
            <person name="Nowrousian M."/>
            <person name="Ottonello S."/>
            <person name="Baldrian P."/>
            <person name="Spatafora J.W."/>
            <person name="Henrissat B."/>
            <person name="Nagy L.G."/>
            <person name="Aury J.M."/>
            <person name="Wincker P."/>
            <person name="Grigoriev I.V."/>
            <person name="Bonfante P."/>
            <person name="Martin F.M."/>
        </authorList>
    </citation>
    <scope>NUCLEOTIDE SEQUENCE [LARGE SCALE GENOMIC DNA]</scope>
    <source>
        <strain evidence="2 3">RN42</strain>
    </source>
</reference>
<proteinExistence type="predicted"/>
<feature type="compositionally biased region" description="Low complexity" evidence="1">
    <location>
        <begin position="76"/>
        <end position="95"/>
    </location>
</feature>
<organism evidence="2 3">
    <name type="scientific">Ascobolus immersus RN42</name>
    <dbReference type="NCBI Taxonomy" id="1160509"/>
    <lineage>
        <taxon>Eukaryota</taxon>
        <taxon>Fungi</taxon>
        <taxon>Dikarya</taxon>
        <taxon>Ascomycota</taxon>
        <taxon>Pezizomycotina</taxon>
        <taxon>Pezizomycetes</taxon>
        <taxon>Pezizales</taxon>
        <taxon>Ascobolaceae</taxon>
        <taxon>Ascobolus</taxon>
    </lineage>
</organism>
<feature type="compositionally biased region" description="Gly residues" evidence="1">
    <location>
        <begin position="96"/>
        <end position="113"/>
    </location>
</feature>